<keyword evidence="1" id="KW-0812">Transmembrane</keyword>
<feature type="transmembrane region" description="Helical" evidence="1">
    <location>
        <begin position="72"/>
        <end position="90"/>
    </location>
</feature>
<reference evidence="2 3" key="1">
    <citation type="submission" date="2007-08" db="EMBL/GenBank/DDBJ databases">
        <authorList>
            <consortium name="The Vibrio harveyi Genome Sequencing Project"/>
            <person name="Bassler B."/>
            <person name="Clifton S.W."/>
            <person name="Fulton L."/>
            <person name="Delehaunty K."/>
            <person name="Fronick C."/>
            <person name="Harrison M."/>
            <person name="Markivic C."/>
            <person name="Fulton R."/>
            <person name="Tin-Wollam A.-M."/>
            <person name="Shah N."/>
            <person name="Pepin K."/>
            <person name="Nash W."/>
            <person name="Thiruvilangam P."/>
            <person name="Bhonagiri V."/>
            <person name="Waters C."/>
            <person name="Tu K.C."/>
            <person name="Irgon J."/>
            <person name="Wilson R.K."/>
        </authorList>
    </citation>
    <scope>NUCLEOTIDE SEQUENCE [LARGE SCALE GENOMIC DNA]</scope>
    <source>
        <strain evidence="3">ATCC BAA-1116 / BB120</strain>
    </source>
</reference>
<keyword evidence="1" id="KW-1133">Transmembrane helix</keyword>
<evidence type="ECO:0000313" key="2">
    <source>
        <dbReference type="EMBL" id="ABU73660.1"/>
    </source>
</evidence>
<feature type="transmembrane region" description="Helical" evidence="1">
    <location>
        <begin position="6"/>
        <end position="27"/>
    </location>
</feature>
<dbReference type="PATRIC" id="fig|338187.25.peg.4512"/>
<keyword evidence="1" id="KW-0472">Membrane</keyword>
<organism evidence="2 3">
    <name type="scientific">Vibrio campbellii (strain ATCC BAA-1116)</name>
    <dbReference type="NCBI Taxonomy" id="2902295"/>
    <lineage>
        <taxon>Bacteria</taxon>
        <taxon>Pseudomonadati</taxon>
        <taxon>Pseudomonadota</taxon>
        <taxon>Gammaproteobacteria</taxon>
        <taxon>Vibrionales</taxon>
        <taxon>Vibrionaceae</taxon>
        <taxon>Vibrio</taxon>
    </lineage>
</organism>
<evidence type="ECO:0000313" key="3">
    <source>
        <dbReference type="Proteomes" id="UP000008152"/>
    </source>
</evidence>
<evidence type="ECO:0000256" key="1">
    <source>
        <dbReference type="SAM" id="Phobius"/>
    </source>
</evidence>
<proteinExistence type="predicted"/>
<dbReference type="EMBL" id="CP000790">
    <property type="protein sequence ID" value="ABU73660.1"/>
    <property type="molecule type" value="Genomic_DNA"/>
</dbReference>
<feature type="transmembrane region" description="Helical" evidence="1">
    <location>
        <begin position="110"/>
        <end position="129"/>
    </location>
</feature>
<dbReference type="KEGG" id="vha:VIBHAR_05766"/>
<dbReference type="Proteomes" id="UP000008152">
    <property type="component" value="Chromosome II"/>
</dbReference>
<sequence length="164" mass="18905">MTTSDIVISISIGFTVNLITPMIRNWLVAVYSNVRVQIKGTSKSFLTRQLRRLQDNLSWYEEKTSSDALLKWLLPHLFTQLVWLCFVVIATVSSDVFRSNPELPSTFTEWFDIGILIMAIRQAIMFILLGGEVQKVLSIDETRSRICKQIKDIESELERSYQSI</sequence>
<dbReference type="AlphaFoldDB" id="A7N8I7"/>
<name>A7N8I7_VIBC1</name>
<protein>
    <submittedName>
        <fullName evidence="2">Uncharacterized protein</fullName>
    </submittedName>
</protein>
<accession>A7N8I7</accession>
<gene>
    <name evidence="2" type="ordered locus">VIBHAR_05766</name>
</gene>